<sequence>MEDISAECGRSVETVAKWHVFQQEREKHSNGGKRQAPSSSQTVIHDARDRDLDPPASLVRTASLNRLRRANGGASGHRAPNEQWGQFPPSNADDVPSMAFGELHKQQHELHCAMAMYHLAMQGLPMNLTPDTEA</sequence>
<protein>
    <submittedName>
        <fullName evidence="2">Uncharacterized protein</fullName>
    </submittedName>
</protein>
<comment type="caution">
    <text evidence="2">The sequence shown here is derived from an EMBL/GenBank/DDBJ whole genome shotgun (WGS) entry which is preliminary data.</text>
</comment>
<organism evidence="2 3">
    <name type="scientific">Rhizoctonia solani</name>
    <dbReference type="NCBI Taxonomy" id="456999"/>
    <lineage>
        <taxon>Eukaryota</taxon>
        <taxon>Fungi</taxon>
        <taxon>Dikarya</taxon>
        <taxon>Basidiomycota</taxon>
        <taxon>Agaricomycotina</taxon>
        <taxon>Agaricomycetes</taxon>
        <taxon>Cantharellales</taxon>
        <taxon>Ceratobasidiaceae</taxon>
        <taxon>Rhizoctonia</taxon>
    </lineage>
</organism>
<proteinExistence type="predicted"/>
<dbReference type="AlphaFoldDB" id="A0A8H2WN76"/>
<feature type="region of interest" description="Disordered" evidence="1">
    <location>
        <begin position="19"/>
        <end position="97"/>
    </location>
</feature>
<name>A0A8H2WN76_9AGAM</name>
<evidence type="ECO:0000313" key="2">
    <source>
        <dbReference type="EMBL" id="CAE6390159.1"/>
    </source>
</evidence>
<reference evidence="2" key="1">
    <citation type="submission" date="2021-01" db="EMBL/GenBank/DDBJ databases">
        <authorList>
            <person name="Kaushik A."/>
        </authorList>
    </citation>
    <scope>NUCLEOTIDE SEQUENCE</scope>
    <source>
        <strain evidence="2">AG1-1C</strain>
    </source>
</reference>
<evidence type="ECO:0000313" key="3">
    <source>
        <dbReference type="Proteomes" id="UP000663846"/>
    </source>
</evidence>
<dbReference type="Proteomes" id="UP000663846">
    <property type="component" value="Unassembled WGS sequence"/>
</dbReference>
<accession>A0A8H2WN76</accession>
<dbReference type="EMBL" id="CAJMWS010000275">
    <property type="protein sequence ID" value="CAE6390159.1"/>
    <property type="molecule type" value="Genomic_DNA"/>
</dbReference>
<evidence type="ECO:0000256" key="1">
    <source>
        <dbReference type="SAM" id="MobiDB-lite"/>
    </source>
</evidence>
<gene>
    <name evidence="2" type="ORF">RDB_LOCUS42387</name>
</gene>